<dbReference type="Gene3D" id="6.10.340.10">
    <property type="match status" value="1"/>
</dbReference>
<feature type="transmembrane region" description="Helical" evidence="5">
    <location>
        <begin position="285"/>
        <end position="305"/>
    </location>
</feature>
<gene>
    <name evidence="9" type="ORF">AXX17_ATUG04190</name>
</gene>
<name>A0A178U645_ARATH</name>
<evidence type="ECO:0000256" key="1">
    <source>
        <dbReference type="ARBA" id="ARBA00022553"/>
    </source>
</evidence>
<keyword evidence="2" id="KW-0808">Transferase</keyword>
<comment type="caution">
    <text evidence="9">The sequence shown here is derived from an EMBL/GenBank/DDBJ whole genome shotgun (WGS) entry which is preliminary data.</text>
</comment>
<dbReference type="SUPFAM" id="SSF158472">
    <property type="entry name" value="HAMP domain-like"/>
    <property type="match status" value="1"/>
</dbReference>
<evidence type="ECO:0000259" key="7">
    <source>
        <dbReference type="PROSITE" id="PS50110"/>
    </source>
</evidence>
<evidence type="ECO:0000259" key="8">
    <source>
        <dbReference type="PROSITE" id="PS50885"/>
    </source>
</evidence>
<proteinExistence type="predicted"/>
<feature type="modified residue" description="4-aspartylphosphate" evidence="3">
    <location>
        <position position="610"/>
    </location>
</feature>
<evidence type="ECO:0000313" key="10">
    <source>
        <dbReference type="Proteomes" id="UP000078284"/>
    </source>
</evidence>
<dbReference type="Pfam" id="PF12833">
    <property type="entry name" value="HTH_18"/>
    <property type="match status" value="1"/>
</dbReference>
<dbReference type="GO" id="GO:0016020">
    <property type="term" value="C:membrane"/>
    <property type="evidence" value="ECO:0007669"/>
    <property type="project" value="InterPro"/>
</dbReference>
<feature type="transmembrane region" description="Helical" evidence="5">
    <location>
        <begin position="6"/>
        <end position="27"/>
    </location>
</feature>
<dbReference type="PROSITE" id="PS50885">
    <property type="entry name" value="HAMP"/>
    <property type="match status" value="1"/>
</dbReference>
<dbReference type="SUPFAM" id="SSF53850">
    <property type="entry name" value="Periplasmic binding protein-like II"/>
    <property type="match status" value="1"/>
</dbReference>
<reference evidence="10" key="1">
    <citation type="journal article" date="2016" name="Proc. Natl. Acad. Sci. U.S.A.">
        <title>Chromosome-level assembly of Arabidopsis thaliana Ler reveals the extent of translocation and inversion polymorphisms.</title>
        <authorList>
            <person name="Zapata L."/>
            <person name="Ding J."/>
            <person name="Willing E.M."/>
            <person name="Hartwig B."/>
            <person name="Bezdan D."/>
            <person name="Jiao W.B."/>
            <person name="Patel V."/>
            <person name="Velikkakam James G."/>
            <person name="Koornneef M."/>
            <person name="Ossowski S."/>
            <person name="Schneeberger K."/>
        </authorList>
    </citation>
    <scope>NUCLEOTIDE SEQUENCE [LARGE SCALE GENOMIC DNA]</scope>
    <source>
        <strain evidence="10">cv. Landsberg erecta</strain>
    </source>
</reference>
<protein>
    <recommendedName>
        <fullName evidence="11">Histidine kinase</fullName>
    </recommendedName>
</protein>
<dbReference type="Gene3D" id="3.40.50.2300">
    <property type="match status" value="1"/>
</dbReference>
<evidence type="ECO:0008006" key="11">
    <source>
        <dbReference type="Google" id="ProtNLM"/>
    </source>
</evidence>
<organism evidence="9 10">
    <name type="scientific">Arabidopsis thaliana</name>
    <name type="common">Mouse-ear cress</name>
    <dbReference type="NCBI Taxonomy" id="3702"/>
    <lineage>
        <taxon>Eukaryota</taxon>
        <taxon>Viridiplantae</taxon>
        <taxon>Streptophyta</taxon>
        <taxon>Embryophyta</taxon>
        <taxon>Tracheophyta</taxon>
        <taxon>Spermatophyta</taxon>
        <taxon>Magnoliopsida</taxon>
        <taxon>eudicotyledons</taxon>
        <taxon>Gunneridae</taxon>
        <taxon>Pentapetalae</taxon>
        <taxon>rosids</taxon>
        <taxon>malvids</taxon>
        <taxon>Brassicales</taxon>
        <taxon>Brassicaceae</taxon>
        <taxon>Camelineae</taxon>
        <taxon>Arabidopsis</taxon>
    </lineage>
</organism>
<dbReference type="Pfam" id="PF06580">
    <property type="entry name" value="His_kinase"/>
    <property type="match status" value="1"/>
</dbReference>
<dbReference type="SMART" id="SM00342">
    <property type="entry name" value="HTH_ARAC"/>
    <property type="match status" value="1"/>
</dbReference>
<dbReference type="InterPro" id="IPR036890">
    <property type="entry name" value="HATPase_C_sf"/>
</dbReference>
<evidence type="ECO:0000259" key="6">
    <source>
        <dbReference type="PROSITE" id="PS01124"/>
    </source>
</evidence>
<dbReference type="CDD" id="cd17536">
    <property type="entry name" value="REC_YesN-like"/>
    <property type="match status" value="1"/>
</dbReference>
<evidence type="ECO:0000256" key="4">
    <source>
        <dbReference type="SAM" id="MobiDB-lite"/>
    </source>
</evidence>
<evidence type="ECO:0000313" key="9">
    <source>
        <dbReference type="EMBL" id="OAO89130.1"/>
    </source>
</evidence>
<feature type="domain" description="Response regulatory" evidence="7">
    <location>
        <begin position="560"/>
        <end position="675"/>
    </location>
</feature>
<feature type="region of interest" description="Disordered" evidence="4">
    <location>
        <begin position="1097"/>
        <end position="1118"/>
    </location>
</feature>
<evidence type="ECO:0000256" key="3">
    <source>
        <dbReference type="PROSITE-ProRule" id="PRU00169"/>
    </source>
</evidence>
<dbReference type="InterPro" id="IPR011006">
    <property type="entry name" value="CheY-like_superfamily"/>
</dbReference>
<dbReference type="Gene3D" id="3.40.190.10">
    <property type="entry name" value="Periplasmic binding protein-like II"/>
    <property type="match status" value="2"/>
</dbReference>
<dbReference type="GO" id="GO:0043565">
    <property type="term" value="F:sequence-specific DNA binding"/>
    <property type="evidence" value="ECO:0007669"/>
    <property type="project" value="InterPro"/>
</dbReference>
<dbReference type="SMART" id="SM00304">
    <property type="entry name" value="HAMP"/>
    <property type="match status" value="1"/>
</dbReference>
<evidence type="ECO:0000256" key="5">
    <source>
        <dbReference type="SAM" id="Phobius"/>
    </source>
</evidence>
<dbReference type="SUPFAM" id="SSF52172">
    <property type="entry name" value="CheY-like"/>
    <property type="match status" value="1"/>
</dbReference>
<dbReference type="Gene3D" id="1.10.10.60">
    <property type="entry name" value="Homeodomain-like"/>
    <property type="match status" value="2"/>
</dbReference>
<keyword evidence="5" id="KW-0472">Membrane</keyword>
<evidence type="ECO:0000256" key="2">
    <source>
        <dbReference type="ARBA" id="ARBA00022679"/>
    </source>
</evidence>
<dbReference type="Proteomes" id="UP000078284">
    <property type="component" value="Unassembled WGS sequence"/>
</dbReference>
<dbReference type="GO" id="GO:0000155">
    <property type="term" value="F:phosphorelay sensor kinase activity"/>
    <property type="evidence" value="ECO:0007669"/>
    <property type="project" value="InterPro"/>
</dbReference>
<sequence>MFTKYTGLIVVLFIPIGILFAYANSVANHVISKEMRASSIKQLSFLSSQIDSRINQTMDFVFTFSRDPNVQKFNGLSIWDDQYDRMQTRYLLQEKMALQSGIVNIWPVEFTVYSQLHKEAISNSSTDAPYDEDFLERNMSGKWTYGTDGGSAPGGGAKAFRWLYTNSFGRQNELKGSNLVVQASFGGANIQNMLDTYKEGGQGDPLFYYKGESPIPNRTASSKLVQELNHYLDSQTLEDTMQRTMRLNGESYLISVVKSPLLSGYLVDIVPLDQILGPISSSRNLFYLSMILLFLIGTSISVLLYRDVQRPILKLIRGLKKVQRGDFSARIDTKANNEFTFLFYRFNDMSQQIESLIENVLNEKLRAQEATMKQLQAQINPHFLYNCLGYMINMAQMNDQEAVVKMGYNLSSYYRYITRMENPAASLAEEMKLIVNYLDIQKLRNGRIHYSIDIPEDMQAQQVPRLMLQPLVENAVIHGVGKSYSSGEIRIRGEMADGFCRIYVDDDGPGMDPGQQELLNQKMSGSLLEDMGYALWNTNQRMIHRFGKRSGLSFTRSDLGGFHDEAHWVDNLSMHKPWHTLGIEHVHKAYSAQEALQLISTHPIDIVISDIIMPEMTGIELIGKIREYDTRIKCIILSGHADFEYTKQAVRNHAVDYLLKPPTDEELFGAVRSAIDQLKTEWESVSSLERTQFALRENLPLLRGQLLLSAFRGERLSSEEWTRKLDNYSLPFRDGECALVLVRLEEEFGQYRNNGQHLLEYAISNIAEEIFREYMEVWSVKEEHGYLAFLIQQKNRDAGDKPDILLEKLAMQVQSKVKQFLKGSLSVVITEPFQFPEELPEQYRRAASYFRKIVGDEREFVMKVDSRENIAASDALEVLHRPPVLLHLLEAGRWDAAEEKLAAVFAELEDKGSESWEHCLEVGFAISSAFMHLAHRSGHTLAKLLGAEIELLQHGEAFTSIGKLRKWSLGALGKLREGTVDDAQNARSHYVQKIQQYVDKNLHLDVSLRALADHVNLHPTHLSKIYKLETGEGISDYVATLRMNRASHLLKSTDKKIYEISLEIGYLDPAYFIKKSWLLPAAMSLVVVAGCASNSGNTTSPSGSASGGSPSSSASSGQSAADAAFKSGKYDPPIDISTIIMPSTYTKGDSKENNVHDRWMLDTLGLKMSKDTWYPAGADQYKQQLQLALTSGEKMPDFIMAPTDPVLTNQLIDSGDFMSIDELFDKYANKIWKDHAAQHPELWYPFTKDGKKWNLPILEYTDNDDTLLWLREDWMEKLHLEAPKTIADLENIMDKFKNQNPDGLAPKDVFPLTISLKSNTNTWMGGLDWLFGAYGSVEEQWNKDANGNLEYGSVNPGAKQALATLQSWMKKGYIHPDSALWAEDKAAELWTKGNAGILPGANWVPDWPAGDLIKNVKGAKYKAYPVPAGPDGKIGTKWQNSGVNSSFMVSKDAKHPEAILLYYNYMLDNLANPAAGSKYEYGFAQGYDWDMVDGQPTSDKSKIKDYNNKFPFITGPARIPDLYMKTLVKLADGGKPETPYEKQTAEFRKPENWYAAKIVMSQLNIRKQNYFTGAATPTMITNWNLLRQSELETFNKIIYSKLPVDAFDTFVSNWKANGGDKITKEVNEWFASVSK</sequence>
<dbReference type="PANTHER" id="PTHR42713:SF2">
    <property type="entry name" value="TWO-COMPONENT SENSOR KINASE YESM"/>
    <property type="match status" value="1"/>
</dbReference>
<dbReference type="InterPro" id="IPR051552">
    <property type="entry name" value="HptR"/>
</dbReference>
<feature type="domain" description="HAMP" evidence="8">
    <location>
        <begin position="306"/>
        <end position="358"/>
    </location>
</feature>
<dbReference type="EMBL" id="LUHQ01000022">
    <property type="protein sequence ID" value="OAO89130.1"/>
    <property type="molecule type" value="Genomic_DNA"/>
</dbReference>
<keyword evidence="5" id="KW-0812">Transmembrane</keyword>
<dbReference type="SUPFAM" id="SSF55874">
    <property type="entry name" value="ATPase domain of HSP90 chaperone/DNA topoisomerase II/histidine kinase"/>
    <property type="match status" value="1"/>
</dbReference>
<dbReference type="InterPro" id="IPR010559">
    <property type="entry name" value="Sig_transdc_His_kin_internal"/>
</dbReference>
<dbReference type="Pfam" id="PF00072">
    <property type="entry name" value="Response_reg"/>
    <property type="match status" value="1"/>
</dbReference>
<dbReference type="InterPro" id="IPR018060">
    <property type="entry name" value="HTH_AraC"/>
</dbReference>
<dbReference type="CDD" id="cd06225">
    <property type="entry name" value="HAMP"/>
    <property type="match status" value="1"/>
</dbReference>
<feature type="domain" description="HTH araC/xylS-type" evidence="6">
    <location>
        <begin position="992"/>
        <end position="1074"/>
    </location>
</feature>
<dbReference type="GO" id="GO:0003700">
    <property type="term" value="F:DNA-binding transcription factor activity"/>
    <property type="evidence" value="ECO:0007669"/>
    <property type="project" value="InterPro"/>
</dbReference>
<keyword evidence="1 3" id="KW-0597">Phosphoprotein</keyword>
<dbReference type="Pfam" id="PF00672">
    <property type="entry name" value="HAMP"/>
    <property type="match status" value="1"/>
</dbReference>
<dbReference type="InterPro" id="IPR001789">
    <property type="entry name" value="Sig_transdc_resp-reg_receiver"/>
</dbReference>
<dbReference type="InterPro" id="IPR003660">
    <property type="entry name" value="HAMP_dom"/>
</dbReference>
<dbReference type="CDD" id="cd13580">
    <property type="entry name" value="PBP2_AlgQ_like_1"/>
    <property type="match status" value="1"/>
</dbReference>
<dbReference type="PROSITE" id="PS01124">
    <property type="entry name" value="HTH_ARAC_FAMILY_2"/>
    <property type="match status" value="1"/>
</dbReference>
<dbReference type="PANTHER" id="PTHR42713">
    <property type="entry name" value="HISTIDINE KINASE-RELATED"/>
    <property type="match status" value="1"/>
</dbReference>
<dbReference type="SMART" id="SM00448">
    <property type="entry name" value="REC"/>
    <property type="match status" value="1"/>
</dbReference>
<accession>A0A178U645</accession>
<keyword evidence="5" id="KW-1133">Transmembrane helix</keyword>
<dbReference type="Gene3D" id="3.30.565.10">
    <property type="entry name" value="Histidine kinase-like ATPase, C-terminal domain"/>
    <property type="match status" value="1"/>
</dbReference>
<dbReference type="PROSITE" id="PS50110">
    <property type="entry name" value="RESPONSE_REGULATORY"/>
    <property type="match status" value="1"/>
</dbReference>